<dbReference type="EMBL" id="GEDG01015055">
    <property type="protein sequence ID" value="JAP23827.1"/>
    <property type="molecule type" value="Transcribed_RNA"/>
</dbReference>
<dbReference type="AlphaFoldDB" id="A0A0V0HUL6"/>
<organism evidence="1">
    <name type="scientific">Solanum chacoense</name>
    <name type="common">Chaco potato</name>
    <dbReference type="NCBI Taxonomy" id="4108"/>
    <lineage>
        <taxon>Eukaryota</taxon>
        <taxon>Viridiplantae</taxon>
        <taxon>Streptophyta</taxon>
        <taxon>Embryophyta</taxon>
        <taxon>Tracheophyta</taxon>
        <taxon>Spermatophyta</taxon>
        <taxon>Magnoliopsida</taxon>
        <taxon>eudicotyledons</taxon>
        <taxon>Gunneridae</taxon>
        <taxon>Pentapetalae</taxon>
        <taxon>asterids</taxon>
        <taxon>lamiids</taxon>
        <taxon>Solanales</taxon>
        <taxon>Solanaceae</taxon>
        <taxon>Solanoideae</taxon>
        <taxon>Solaneae</taxon>
        <taxon>Solanum</taxon>
    </lineage>
</organism>
<reference evidence="1" key="1">
    <citation type="submission" date="2015-12" db="EMBL/GenBank/DDBJ databases">
        <title>Gene expression during late stages of embryo sac development: a critical building block for successful pollen-pistil interactions.</title>
        <authorList>
            <person name="Liu Y."/>
            <person name="Joly V."/>
            <person name="Sabar M."/>
            <person name="Matton D.P."/>
        </authorList>
    </citation>
    <scope>NUCLEOTIDE SEQUENCE</scope>
</reference>
<proteinExistence type="predicted"/>
<accession>A0A0V0HUL6</accession>
<sequence length="104" mass="11850">MELGEHLYIGTFLLLHPMWDRFVTQQSSPQTKTTQFVTSPSTRSHHLICQIILHRHYHITGHAAWTTILRLSTQGTPADLWSCCHIGNFSQNAVHYSDTPEPGL</sequence>
<name>A0A0V0HUL6_SOLCH</name>
<protein>
    <submittedName>
        <fullName evidence="1">Putative ovule protein</fullName>
    </submittedName>
</protein>
<evidence type="ECO:0000313" key="1">
    <source>
        <dbReference type="EMBL" id="JAP23827.1"/>
    </source>
</evidence>